<dbReference type="InterPro" id="IPR001128">
    <property type="entry name" value="Cyt_P450"/>
</dbReference>
<keyword evidence="5 6" id="KW-0408">Iron</keyword>
<comment type="cofactor">
    <cofactor evidence="1 6">
        <name>heme</name>
        <dbReference type="ChEBI" id="CHEBI:30413"/>
    </cofactor>
</comment>
<dbReference type="PANTHER" id="PTHR24305">
    <property type="entry name" value="CYTOCHROME P450"/>
    <property type="match status" value="1"/>
</dbReference>
<keyword evidence="3 6" id="KW-0349">Heme</keyword>
<feature type="binding site" description="axial binding residue" evidence="6">
    <location>
        <position position="471"/>
    </location>
    <ligand>
        <name>heme</name>
        <dbReference type="ChEBI" id="CHEBI:30413"/>
    </ligand>
    <ligandPart>
        <name>Fe</name>
        <dbReference type="ChEBI" id="CHEBI:18248"/>
    </ligandPart>
</feature>
<dbReference type="GO" id="GO:0016705">
    <property type="term" value="F:oxidoreductase activity, acting on paired donors, with incorporation or reduction of molecular oxygen"/>
    <property type="evidence" value="ECO:0007669"/>
    <property type="project" value="InterPro"/>
</dbReference>
<organism evidence="8 9">
    <name type="scientific">Schizothecium vesticola</name>
    <dbReference type="NCBI Taxonomy" id="314040"/>
    <lineage>
        <taxon>Eukaryota</taxon>
        <taxon>Fungi</taxon>
        <taxon>Dikarya</taxon>
        <taxon>Ascomycota</taxon>
        <taxon>Pezizomycotina</taxon>
        <taxon>Sordariomycetes</taxon>
        <taxon>Sordariomycetidae</taxon>
        <taxon>Sordariales</taxon>
        <taxon>Schizotheciaceae</taxon>
        <taxon>Schizothecium</taxon>
    </lineage>
</organism>
<evidence type="ECO:0000256" key="3">
    <source>
        <dbReference type="ARBA" id="ARBA00022617"/>
    </source>
</evidence>
<evidence type="ECO:0000313" key="8">
    <source>
        <dbReference type="EMBL" id="KAK0750592.1"/>
    </source>
</evidence>
<dbReference type="InterPro" id="IPR050121">
    <property type="entry name" value="Cytochrome_P450_monoxygenase"/>
</dbReference>
<keyword evidence="4 6" id="KW-0479">Metal-binding</keyword>
<dbReference type="InterPro" id="IPR002401">
    <property type="entry name" value="Cyt_P450_E_grp-I"/>
</dbReference>
<dbReference type="InterPro" id="IPR036396">
    <property type="entry name" value="Cyt_P450_sf"/>
</dbReference>
<accession>A0AA40F427</accession>
<evidence type="ECO:0000256" key="1">
    <source>
        <dbReference type="ARBA" id="ARBA00001971"/>
    </source>
</evidence>
<dbReference type="SUPFAM" id="SSF48264">
    <property type="entry name" value="Cytochrome P450"/>
    <property type="match status" value="1"/>
</dbReference>
<keyword evidence="7" id="KW-0472">Membrane</keyword>
<dbReference type="PRINTS" id="PR00463">
    <property type="entry name" value="EP450I"/>
</dbReference>
<dbReference type="CDD" id="cd11060">
    <property type="entry name" value="CYP57A1-like"/>
    <property type="match status" value="1"/>
</dbReference>
<reference evidence="8" key="1">
    <citation type="submission" date="2023-06" db="EMBL/GenBank/DDBJ databases">
        <title>Genome-scale phylogeny and comparative genomics of the fungal order Sordariales.</title>
        <authorList>
            <consortium name="Lawrence Berkeley National Laboratory"/>
            <person name="Hensen N."/>
            <person name="Bonometti L."/>
            <person name="Westerberg I."/>
            <person name="Brannstrom I.O."/>
            <person name="Guillou S."/>
            <person name="Cros-Aarteil S."/>
            <person name="Calhoun S."/>
            <person name="Haridas S."/>
            <person name="Kuo A."/>
            <person name="Mondo S."/>
            <person name="Pangilinan J."/>
            <person name="Riley R."/>
            <person name="LaButti K."/>
            <person name="Andreopoulos B."/>
            <person name="Lipzen A."/>
            <person name="Chen C."/>
            <person name="Yanf M."/>
            <person name="Daum C."/>
            <person name="Ng V."/>
            <person name="Clum A."/>
            <person name="Steindorff A."/>
            <person name="Ohm R."/>
            <person name="Martin F."/>
            <person name="Silar P."/>
            <person name="Natvig D."/>
            <person name="Lalanne C."/>
            <person name="Gautier V."/>
            <person name="Ament-velasquez S.L."/>
            <person name="Kruys A."/>
            <person name="Hutchinson M.I."/>
            <person name="Powell A.J."/>
            <person name="Barry K."/>
            <person name="Miller A.N."/>
            <person name="Grigoriev I.V."/>
            <person name="Debuchy R."/>
            <person name="Gladieux P."/>
            <person name="Thoren M.H."/>
            <person name="Johannesson H."/>
        </authorList>
    </citation>
    <scope>NUCLEOTIDE SEQUENCE</scope>
    <source>
        <strain evidence="8">SMH3187-1</strain>
    </source>
</reference>
<dbReference type="PRINTS" id="PR00385">
    <property type="entry name" value="P450"/>
</dbReference>
<gene>
    <name evidence="8" type="ORF">B0T18DRAFT_437739</name>
</gene>
<name>A0AA40F427_9PEZI</name>
<sequence length="526" mass="58734">MRQSGLLAGLLPPPSNWQAVGLYAGLVPLFTLLGWWALSYIRSPLKRYPGPVLAGWTNLWRFFLVRTGNYHRRIKELHDKYGPVVRIGPNLVDLDCPELIKTIYGTDEAWRKTEFYHNNSIMVGREIVYNTFSMTDPAGHARMQKPIAKYFSISGILALEPLMDESINDLCNQLERRFDGGAKTCDLGEWIAYCTWDLITSITFSRPYGYMSKGFDFDGTIANLDKTIDYFSAVGQMPFLDFLLDKNPIMRVGPPNLNSVAMIALGSLGARQQGKDENFDPAVPDLMQHFIGAKAAYPDLVDDNTIMGYMMIPLLAGADTTATTIRAVFYFLLRNPAMYRKLQDEVLAAGFDAGFDADTPAPYRAARALPYLEAVIREAMRLHPAVSMPLERYVPASGITLPDGSLLPPGTAVGINPYIVGRNRKLWGDNADEFRPERWLQAADETESACQNRLRAMKAAELAFGAGARICTGKHLALVEVYKITATVVSRFDIELVDPAREWTVAGIWFARQTGILCHLQRRGGR</sequence>
<evidence type="ECO:0000313" key="9">
    <source>
        <dbReference type="Proteomes" id="UP001172155"/>
    </source>
</evidence>
<keyword evidence="7" id="KW-0812">Transmembrane</keyword>
<dbReference type="Pfam" id="PF00067">
    <property type="entry name" value="p450"/>
    <property type="match status" value="1"/>
</dbReference>
<evidence type="ECO:0000256" key="2">
    <source>
        <dbReference type="ARBA" id="ARBA00010617"/>
    </source>
</evidence>
<evidence type="ECO:0000256" key="4">
    <source>
        <dbReference type="ARBA" id="ARBA00022723"/>
    </source>
</evidence>
<evidence type="ECO:0000256" key="7">
    <source>
        <dbReference type="SAM" id="Phobius"/>
    </source>
</evidence>
<keyword evidence="7" id="KW-1133">Transmembrane helix</keyword>
<comment type="caution">
    <text evidence="8">The sequence shown here is derived from an EMBL/GenBank/DDBJ whole genome shotgun (WGS) entry which is preliminary data.</text>
</comment>
<dbReference type="AlphaFoldDB" id="A0AA40F427"/>
<dbReference type="GO" id="GO:0020037">
    <property type="term" value="F:heme binding"/>
    <property type="evidence" value="ECO:0007669"/>
    <property type="project" value="InterPro"/>
</dbReference>
<dbReference type="Proteomes" id="UP001172155">
    <property type="component" value="Unassembled WGS sequence"/>
</dbReference>
<dbReference type="GO" id="GO:0005506">
    <property type="term" value="F:iron ion binding"/>
    <property type="evidence" value="ECO:0007669"/>
    <property type="project" value="InterPro"/>
</dbReference>
<comment type="similarity">
    <text evidence="2">Belongs to the cytochrome P450 family.</text>
</comment>
<keyword evidence="9" id="KW-1185">Reference proteome</keyword>
<dbReference type="EMBL" id="JAUKUD010000003">
    <property type="protein sequence ID" value="KAK0750592.1"/>
    <property type="molecule type" value="Genomic_DNA"/>
</dbReference>
<proteinExistence type="inferred from homology"/>
<evidence type="ECO:0000256" key="5">
    <source>
        <dbReference type="ARBA" id="ARBA00023004"/>
    </source>
</evidence>
<protein>
    <submittedName>
        <fullName evidence="8">Cytochrome P450</fullName>
    </submittedName>
</protein>
<evidence type="ECO:0000256" key="6">
    <source>
        <dbReference type="PIRSR" id="PIRSR602401-1"/>
    </source>
</evidence>
<feature type="transmembrane region" description="Helical" evidence="7">
    <location>
        <begin position="20"/>
        <end position="38"/>
    </location>
</feature>
<dbReference type="GO" id="GO:0004497">
    <property type="term" value="F:monooxygenase activity"/>
    <property type="evidence" value="ECO:0007669"/>
    <property type="project" value="InterPro"/>
</dbReference>
<dbReference type="PANTHER" id="PTHR24305:SF232">
    <property type="entry name" value="P450, PUTATIVE (EUROFUNG)-RELATED"/>
    <property type="match status" value="1"/>
</dbReference>
<dbReference type="Gene3D" id="1.10.630.10">
    <property type="entry name" value="Cytochrome P450"/>
    <property type="match status" value="1"/>
</dbReference>